<feature type="region of interest" description="Disordered" evidence="5">
    <location>
        <begin position="44"/>
        <end position="80"/>
    </location>
</feature>
<feature type="region of interest" description="Disordered" evidence="5">
    <location>
        <begin position="1"/>
        <end position="21"/>
    </location>
</feature>
<accession>A0A5N5GBI0</accession>
<dbReference type="PANTHER" id="PTHR45848">
    <property type="entry name" value="DUAL SPECIFICITY PROTEIN PHOSPHATASE 12 FAMILY MEMBER"/>
    <property type="match status" value="1"/>
</dbReference>
<evidence type="ECO:0000313" key="7">
    <source>
        <dbReference type="Proteomes" id="UP000327157"/>
    </source>
</evidence>
<evidence type="ECO:0000256" key="5">
    <source>
        <dbReference type="SAM" id="MobiDB-lite"/>
    </source>
</evidence>
<evidence type="ECO:0000256" key="2">
    <source>
        <dbReference type="ARBA" id="ARBA00013064"/>
    </source>
</evidence>
<reference evidence="7" key="2">
    <citation type="submission" date="2019-10" db="EMBL/GenBank/DDBJ databases">
        <title>A de novo genome assembly of a pear dwarfing rootstock.</title>
        <authorList>
            <person name="Wang F."/>
            <person name="Wang J."/>
            <person name="Li S."/>
            <person name="Zhang Y."/>
            <person name="Fang M."/>
            <person name="Ma L."/>
            <person name="Zhao Y."/>
            <person name="Jiang S."/>
        </authorList>
    </citation>
    <scope>NUCLEOTIDE SEQUENCE [LARGE SCALE GENOMIC DNA]</scope>
</reference>
<dbReference type="EC" id="3.1.3.48" evidence="2"/>
<dbReference type="AlphaFoldDB" id="A0A5N5GBI0"/>
<reference evidence="6 7" key="3">
    <citation type="submission" date="2019-11" db="EMBL/GenBank/DDBJ databases">
        <title>A de novo genome assembly of a pear dwarfing rootstock.</title>
        <authorList>
            <person name="Wang F."/>
            <person name="Wang J."/>
            <person name="Li S."/>
            <person name="Zhang Y."/>
            <person name="Fang M."/>
            <person name="Ma L."/>
            <person name="Zhao Y."/>
            <person name="Jiang S."/>
        </authorList>
    </citation>
    <scope>NUCLEOTIDE SEQUENCE [LARGE SCALE GENOMIC DNA]</scope>
    <source>
        <strain evidence="6">S2</strain>
        <tissue evidence="6">Leaf</tissue>
    </source>
</reference>
<evidence type="ECO:0000256" key="1">
    <source>
        <dbReference type="ARBA" id="ARBA00008601"/>
    </source>
</evidence>
<dbReference type="GO" id="GO:0008138">
    <property type="term" value="F:protein tyrosine/serine/threonine phosphatase activity"/>
    <property type="evidence" value="ECO:0007669"/>
    <property type="project" value="TreeGrafter"/>
</dbReference>
<sequence length="161" mass="17242">MTSEEIEIPSGVEAANPINGGAEETVTTAAFRCKKCRRVVASQDSVLDHKPGEGEQSWRRKPKSGGGDGGSSKSEEEGSKYCSSIFVDEPPMWMKTAVGEGAVEGKLYCGHCKSRLGCFNWAGTQCSCGVRGSPPPFSSIKAGSTYDIDQPHKAKAWHQNK</sequence>
<evidence type="ECO:0000256" key="3">
    <source>
        <dbReference type="ARBA" id="ARBA00022801"/>
    </source>
</evidence>
<dbReference type="OrthoDB" id="2017893at2759"/>
<dbReference type="GO" id="GO:0004725">
    <property type="term" value="F:protein tyrosine phosphatase activity"/>
    <property type="evidence" value="ECO:0007669"/>
    <property type="project" value="UniProtKB-EC"/>
</dbReference>
<comment type="similarity">
    <text evidence="1">Belongs to the protein-tyrosine phosphatase family. Non-receptor class dual specificity subfamily.</text>
</comment>
<organism evidence="6 7">
    <name type="scientific">Pyrus ussuriensis x Pyrus communis</name>
    <dbReference type="NCBI Taxonomy" id="2448454"/>
    <lineage>
        <taxon>Eukaryota</taxon>
        <taxon>Viridiplantae</taxon>
        <taxon>Streptophyta</taxon>
        <taxon>Embryophyta</taxon>
        <taxon>Tracheophyta</taxon>
        <taxon>Spermatophyta</taxon>
        <taxon>Magnoliopsida</taxon>
        <taxon>eudicotyledons</taxon>
        <taxon>Gunneridae</taxon>
        <taxon>Pentapetalae</taxon>
        <taxon>rosids</taxon>
        <taxon>fabids</taxon>
        <taxon>Rosales</taxon>
        <taxon>Rosaceae</taxon>
        <taxon>Amygdaloideae</taxon>
        <taxon>Maleae</taxon>
        <taxon>Pyrus</taxon>
    </lineage>
</organism>
<feature type="compositionally biased region" description="Basic and acidic residues" evidence="5">
    <location>
        <begin position="46"/>
        <end position="58"/>
    </location>
</feature>
<dbReference type="PANTHER" id="PTHR45848:SF4">
    <property type="entry name" value="DUAL SPECIFICITY PROTEIN PHOSPHATASE 12"/>
    <property type="match status" value="1"/>
</dbReference>
<protein>
    <recommendedName>
        <fullName evidence="2">protein-tyrosine-phosphatase</fullName>
        <ecNumber evidence="2">3.1.3.48</ecNumber>
    </recommendedName>
</protein>
<gene>
    <name evidence="6" type="ORF">D8674_011212</name>
</gene>
<evidence type="ECO:0000256" key="4">
    <source>
        <dbReference type="ARBA" id="ARBA00022912"/>
    </source>
</evidence>
<proteinExistence type="inferred from homology"/>
<comment type="caution">
    <text evidence="6">The sequence shown here is derived from an EMBL/GenBank/DDBJ whole genome shotgun (WGS) entry which is preliminary data.</text>
</comment>
<evidence type="ECO:0000313" key="6">
    <source>
        <dbReference type="EMBL" id="KAB2608044.1"/>
    </source>
</evidence>
<name>A0A5N5GBI0_9ROSA</name>
<dbReference type="EMBL" id="SMOL01000553">
    <property type="protein sequence ID" value="KAB2608044.1"/>
    <property type="molecule type" value="Genomic_DNA"/>
</dbReference>
<keyword evidence="3" id="KW-0378">Hydrolase</keyword>
<dbReference type="Proteomes" id="UP000327157">
    <property type="component" value="Chromosome 14"/>
</dbReference>
<keyword evidence="7" id="KW-1185">Reference proteome</keyword>
<reference evidence="6 7" key="1">
    <citation type="submission" date="2019-09" db="EMBL/GenBank/DDBJ databases">
        <authorList>
            <person name="Ou C."/>
        </authorList>
    </citation>
    <scope>NUCLEOTIDE SEQUENCE [LARGE SCALE GENOMIC DNA]</scope>
    <source>
        <strain evidence="6">S2</strain>
        <tissue evidence="6">Leaf</tissue>
    </source>
</reference>
<keyword evidence="4" id="KW-0904">Protein phosphatase</keyword>